<protein>
    <submittedName>
        <fullName evidence="2">Kinesin family member</fullName>
    </submittedName>
</protein>
<dbReference type="AlphaFoldDB" id="X6M307"/>
<feature type="compositionally biased region" description="Basic and acidic residues" evidence="1">
    <location>
        <begin position="205"/>
        <end position="234"/>
    </location>
</feature>
<feature type="region of interest" description="Disordered" evidence="1">
    <location>
        <begin position="1"/>
        <end position="234"/>
    </location>
</feature>
<name>X6M307_RETFI</name>
<sequence>MEEQTKAKLDSTMPVIDEEETDTDATEQTEESKPKYVDKEEAKEKEKGKEKESNKRLPLTKQLTISDTLSDDPSLDDYETENKQKGSFSKTARTGLTDSPVLTANASKSPETVPNIQVQPQQAKLMNNDNSNDNNSSSNSNSKNKKTTVATPAVPSPRQIEQHKSESSLIEHEDHTPKAISKTKQSNNSDPARPSNPQRTNSNEKVSKEKAVSKLETSPKENKFDIGKKEEELF</sequence>
<feature type="compositionally biased region" description="Polar residues" evidence="1">
    <location>
        <begin position="85"/>
        <end position="125"/>
    </location>
</feature>
<evidence type="ECO:0000313" key="2">
    <source>
        <dbReference type="EMBL" id="ETO08021.1"/>
    </source>
</evidence>
<feature type="compositionally biased region" description="Acidic residues" evidence="1">
    <location>
        <begin position="16"/>
        <end position="29"/>
    </location>
</feature>
<comment type="caution">
    <text evidence="2">The sequence shown here is derived from an EMBL/GenBank/DDBJ whole genome shotgun (WGS) entry which is preliminary data.</text>
</comment>
<evidence type="ECO:0000313" key="3">
    <source>
        <dbReference type="Proteomes" id="UP000023152"/>
    </source>
</evidence>
<dbReference type="Proteomes" id="UP000023152">
    <property type="component" value="Unassembled WGS sequence"/>
</dbReference>
<organism evidence="2 3">
    <name type="scientific">Reticulomyxa filosa</name>
    <dbReference type="NCBI Taxonomy" id="46433"/>
    <lineage>
        <taxon>Eukaryota</taxon>
        <taxon>Sar</taxon>
        <taxon>Rhizaria</taxon>
        <taxon>Retaria</taxon>
        <taxon>Foraminifera</taxon>
        <taxon>Monothalamids</taxon>
        <taxon>Reticulomyxidae</taxon>
        <taxon>Reticulomyxa</taxon>
    </lineage>
</organism>
<evidence type="ECO:0000256" key="1">
    <source>
        <dbReference type="SAM" id="MobiDB-lite"/>
    </source>
</evidence>
<feature type="compositionally biased region" description="Basic and acidic residues" evidence="1">
    <location>
        <begin position="30"/>
        <end position="55"/>
    </location>
</feature>
<proteinExistence type="predicted"/>
<reference evidence="2 3" key="1">
    <citation type="journal article" date="2013" name="Curr. Biol.">
        <title>The Genome of the Foraminiferan Reticulomyxa filosa.</title>
        <authorList>
            <person name="Glockner G."/>
            <person name="Hulsmann N."/>
            <person name="Schleicher M."/>
            <person name="Noegel A.A."/>
            <person name="Eichinger L."/>
            <person name="Gallinger C."/>
            <person name="Pawlowski J."/>
            <person name="Sierra R."/>
            <person name="Euteneuer U."/>
            <person name="Pillet L."/>
            <person name="Moustafa A."/>
            <person name="Platzer M."/>
            <person name="Groth M."/>
            <person name="Szafranski K."/>
            <person name="Schliwa M."/>
        </authorList>
    </citation>
    <scope>NUCLEOTIDE SEQUENCE [LARGE SCALE GENOMIC DNA]</scope>
</reference>
<feature type="compositionally biased region" description="Basic and acidic residues" evidence="1">
    <location>
        <begin position="160"/>
        <end position="177"/>
    </location>
</feature>
<feature type="compositionally biased region" description="Polar residues" evidence="1">
    <location>
        <begin position="182"/>
        <end position="204"/>
    </location>
</feature>
<feature type="compositionally biased region" description="Low complexity" evidence="1">
    <location>
        <begin position="127"/>
        <end position="142"/>
    </location>
</feature>
<dbReference type="EMBL" id="ASPP01025433">
    <property type="protein sequence ID" value="ETO08021.1"/>
    <property type="molecule type" value="Genomic_DNA"/>
</dbReference>
<keyword evidence="3" id="KW-1185">Reference proteome</keyword>
<accession>X6M307</accession>
<gene>
    <name evidence="2" type="ORF">RFI_29369</name>
</gene>
<feature type="compositionally biased region" description="Acidic residues" evidence="1">
    <location>
        <begin position="69"/>
        <end position="79"/>
    </location>
</feature>